<gene>
    <name evidence="1" type="ORF">C8N29_105116</name>
</gene>
<proteinExistence type="predicted"/>
<keyword evidence="2" id="KW-1185">Reference proteome</keyword>
<dbReference type="OrthoDB" id="8221842at2"/>
<sequence length="266" mass="29909">MTTTANKAIICYDNLLASSKLLSIAATSQQAGYSVQNCYDWQTTSYWSPTPSVGYHYFTATFTSPVTADYLAIYKHNLGDVGGTFYLEYSLDSGSTWQLATTTITSAINNELKINLFNAVTATHWRVVFNLYTATPFYIGVVMFGRKLPLYRGMVGGFVVPRHGRKNEIINQTTEGGQFVGRIKVSKGARSNITFKTVPQMWVRDYWEAFVLHAEMLPFLFSWNHEFYPQDACFCVTDGEIPSLAINENRFHDISLPVMCLLSGIT</sequence>
<organism evidence="1 2">
    <name type="scientific">Agitococcus lubricus</name>
    <dbReference type="NCBI Taxonomy" id="1077255"/>
    <lineage>
        <taxon>Bacteria</taxon>
        <taxon>Pseudomonadati</taxon>
        <taxon>Pseudomonadota</taxon>
        <taxon>Gammaproteobacteria</taxon>
        <taxon>Moraxellales</taxon>
        <taxon>Moraxellaceae</taxon>
        <taxon>Agitococcus</taxon>
    </lineage>
</organism>
<dbReference type="SUPFAM" id="SSF49785">
    <property type="entry name" value="Galactose-binding domain-like"/>
    <property type="match status" value="1"/>
</dbReference>
<dbReference type="AlphaFoldDB" id="A0A2T5J0J7"/>
<dbReference type="RefSeq" id="WP_107865306.1">
    <property type="nucleotide sequence ID" value="NZ_QAON01000005.1"/>
</dbReference>
<dbReference type="EMBL" id="QAON01000005">
    <property type="protein sequence ID" value="PTQ89791.1"/>
    <property type="molecule type" value="Genomic_DNA"/>
</dbReference>
<protein>
    <submittedName>
        <fullName evidence="1">F5/8 type C domain-containing protein</fullName>
    </submittedName>
</protein>
<reference evidence="1 2" key="1">
    <citation type="submission" date="2018-04" db="EMBL/GenBank/DDBJ databases">
        <title>Genomic Encyclopedia of Archaeal and Bacterial Type Strains, Phase II (KMG-II): from individual species to whole genera.</title>
        <authorList>
            <person name="Goeker M."/>
        </authorList>
    </citation>
    <scope>NUCLEOTIDE SEQUENCE [LARGE SCALE GENOMIC DNA]</scope>
    <source>
        <strain evidence="1 2">DSM 5822</strain>
    </source>
</reference>
<comment type="caution">
    <text evidence="1">The sequence shown here is derived from an EMBL/GenBank/DDBJ whole genome shotgun (WGS) entry which is preliminary data.</text>
</comment>
<evidence type="ECO:0000313" key="2">
    <source>
        <dbReference type="Proteomes" id="UP000244223"/>
    </source>
</evidence>
<dbReference type="Gene3D" id="2.60.120.260">
    <property type="entry name" value="Galactose-binding domain-like"/>
    <property type="match status" value="1"/>
</dbReference>
<evidence type="ECO:0000313" key="1">
    <source>
        <dbReference type="EMBL" id="PTQ89791.1"/>
    </source>
</evidence>
<dbReference type="InterPro" id="IPR008979">
    <property type="entry name" value="Galactose-bd-like_sf"/>
</dbReference>
<dbReference type="Proteomes" id="UP000244223">
    <property type="component" value="Unassembled WGS sequence"/>
</dbReference>
<accession>A0A2T5J0J7</accession>
<name>A0A2T5J0J7_9GAMM</name>